<dbReference type="Proteomes" id="UP000319663">
    <property type="component" value="Unassembled WGS sequence"/>
</dbReference>
<keyword evidence="1" id="KW-0472">Membrane</keyword>
<evidence type="ECO:0000313" key="4">
    <source>
        <dbReference type="Proteomes" id="UP000319663"/>
    </source>
</evidence>
<evidence type="ECO:0000256" key="1">
    <source>
        <dbReference type="SAM" id="Phobius"/>
    </source>
</evidence>
<dbReference type="EMBL" id="VIFY01000018">
    <property type="protein sequence ID" value="TQB75584.1"/>
    <property type="molecule type" value="Genomic_DNA"/>
</dbReference>
<feature type="transmembrane region" description="Helical" evidence="1">
    <location>
        <begin position="9"/>
        <end position="26"/>
    </location>
</feature>
<dbReference type="Pfam" id="PF00149">
    <property type="entry name" value="Metallophos"/>
    <property type="match status" value="1"/>
</dbReference>
<dbReference type="InterPro" id="IPR004843">
    <property type="entry name" value="Calcineurin-like_PHP"/>
</dbReference>
<dbReference type="InterPro" id="IPR029052">
    <property type="entry name" value="Metallo-depent_PP-like"/>
</dbReference>
<dbReference type="PANTHER" id="PTHR32440">
    <property type="entry name" value="PHOSPHATASE DCR2-RELATED-RELATED"/>
    <property type="match status" value="1"/>
</dbReference>
<feature type="domain" description="Calcineurin-like phosphoesterase" evidence="2">
    <location>
        <begin position="218"/>
        <end position="465"/>
    </location>
</feature>
<organism evidence="3 4">
    <name type="scientific">Monascus purpureus</name>
    <name type="common">Red mold</name>
    <name type="synonym">Monascus anka</name>
    <dbReference type="NCBI Taxonomy" id="5098"/>
    <lineage>
        <taxon>Eukaryota</taxon>
        <taxon>Fungi</taxon>
        <taxon>Dikarya</taxon>
        <taxon>Ascomycota</taxon>
        <taxon>Pezizomycotina</taxon>
        <taxon>Eurotiomycetes</taxon>
        <taxon>Eurotiomycetidae</taxon>
        <taxon>Eurotiales</taxon>
        <taxon>Aspergillaceae</taxon>
        <taxon>Monascus</taxon>
    </lineage>
</organism>
<dbReference type="FunFam" id="3.60.21.10:FF:000054">
    <property type="entry name" value="DCR2p Phosphoesterase"/>
    <property type="match status" value="1"/>
</dbReference>
<dbReference type="PANTHER" id="PTHR32440:SF0">
    <property type="entry name" value="PHOSPHATASE DCR2-RELATED"/>
    <property type="match status" value="1"/>
</dbReference>
<proteinExistence type="predicted"/>
<dbReference type="AlphaFoldDB" id="A0A507R396"/>
<dbReference type="GO" id="GO:0005737">
    <property type="term" value="C:cytoplasm"/>
    <property type="evidence" value="ECO:0007669"/>
    <property type="project" value="TreeGrafter"/>
</dbReference>
<protein>
    <recommendedName>
        <fullName evidence="2">Calcineurin-like phosphoesterase domain-containing protein</fullName>
    </recommendedName>
</protein>
<evidence type="ECO:0000259" key="2">
    <source>
        <dbReference type="Pfam" id="PF00149"/>
    </source>
</evidence>
<accession>A0A507R396</accession>
<comment type="caution">
    <text evidence="3">The sequence shown here is derived from an EMBL/GenBank/DDBJ whole genome shotgun (WGS) entry which is preliminary data.</text>
</comment>
<dbReference type="STRING" id="5098.A0A507R396"/>
<name>A0A507R396_MONPU</name>
<keyword evidence="1" id="KW-0812">Transmembrane</keyword>
<dbReference type="GO" id="GO:0004721">
    <property type="term" value="F:phosphoprotein phosphatase activity"/>
    <property type="evidence" value="ECO:0007669"/>
    <property type="project" value="TreeGrafter"/>
</dbReference>
<keyword evidence="1" id="KW-1133">Transmembrane helix</keyword>
<keyword evidence="4" id="KW-1185">Reference proteome</keyword>
<gene>
    <name evidence="3" type="ORF">MPDQ_002549</name>
</gene>
<dbReference type="SUPFAM" id="SSF56300">
    <property type="entry name" value="Metallo-dependent phosphatases"/>
    <property type="match status" value="1"/>
</dbReference>
<dbReference type="OrthoDB" id="783096at2759"/>
<reference evidence="3 4" key="1">
    <citation type="submission" date="2019-06" db="EMBL/GenBank/DDBJ databases">
        <title>Wine fermentation using esterase from Monascus purpureus.</title>
        <authorList>
            <person name="Geng C."/>
            <person name="Zhang Y."/>
        </authorList>
    </citation>
    <scope>NUCLEOTIDE SEQUENCE [LARGE SCALE GENOMIC DNA]</scope>
    <source>
        <strain evidence="3">HQ1</strain>
    </source>
</reference>
<sequence>MTRRLIRTAVQLGLLATFVFVLFVVLDNKISVLPAAIHGHLPTHHPGFVVTDVTVFSCSGFNPFSSCRRNRQSWARVEKDLYLHTAWTSSAYVQFERKKEEELLPTDKVVIDLKIGRLAPEDEENEKDASDAWEKRPGGIWLKRTATRHASDSQKTITSIDVLFGADAVDPRPNWDIKDTPLLLDSRTETLEARLSIRRGFPAKVKKPTPRIGENGRFKIMQLSDLHFSTGVGTCRDPYPELTDQKCEADPRTLEFVGRLLDEEKPDLVVLAGDEVNGETAKDAATALFKAVKPMVDRSIPYAAIFGNHDDEGDLDRSQLMAILEELPYSLTTAGPEEIDGVGNYYVEVLGRGKSTHSALTLYLLDTHGYSPDERQFRGYDWLKSSQIKWFRNTAQSLKRKHDEYTHIHMNMAFIHIPLPEYRDWDNYFKGNWTEAPTAPGFNSHFKDALEDEGVLFVSCGHDHVNDYCMLSQDQDKKPSLWMCYGGGAGFGGYGGYGDYIRRVRFFDFDMGPGRVVTYKRVEWGDTDARLDEMMIVDGGVVQGPGDTR</sequence>
<dbReference type="Gene3D" id="3.60.21.10">
    <property type="match status" value="1"/>
</dbReference>
<dbReference type="CDD" id="cd07383">
    <property type="entry name" value="MPP_Dcr2"/>
    <property type="match status" value="1"/>
</dbReference>
<evidence type="ECO:0000313" key="3">
    <source>
        <dbReference type="EMBL" id="TQB75584.1"/>
    </source>
</evidence>